<keyword evidence="2" id="KW-1185">Reference proteome</keyword>
<dbReference type="RefSeq" id="WP_284310711.1">
    <property type="nucleotide sequence ID" value="NZ_BSPC01000007.1"/>
</dbReference>
<sequence>MTTPSLLATWTGQAFTPSPRATAASAGLFDVGQRYRVAVVAERSKRAHKAYFAALHAAFAALPEGRFHSVEQLRKTALCATGFCNEIRIACASRAEALRTVAGIAALDPHALCTVRERTVVVRTAHSQSRRAMGRERFEASRKAVLDYVAGL</sequence>
<comment type="caution">
    <text evidence="1">The sequence shown here is derived from an EMBL/GenBank/DDBJ whole genome shotgun (WGS) entry which is preliminary data.</text>
</comment>
<evidence type="ECO:0000313" key="1">
    <source>
        <dbReference type="EMBL" id="GLS17877.1"/>
    </source>
</evidence>
<evidence type="ECO:0000313" key="2">
    <source>
        <dbReference type="Proteomes" id="UP001156882"/>
    </source>
</evidence>
<dbReference type="Proteomes" id="UP001156882">
    <property type="component" value="Unassembled WGS sequence"/>
</dbReference>
<protein>
    <submittedName>
        <fullName evidence="1">Uncharacterized protein</fullName>
    </submittedName>
</protein>
<accession>A0ABQ6CHW2</accession>
<dbReference type="EMBL" id="BSPC01000007">
    <property type="protein sequence ID" value="GLS17877.1"/>
    <property type="molecule type" value="Genomic_DNA"/>
</dbReference>
<reference evidence="2" key="1">
    <citation type="journal article" date="2019" name="Int. J. Syst. Evol. Microbiol.">
        <title>The Global Catalogue of Microorganisms (GCM) 10K type strain sequencing project: providing services to taxonomists for standard genome sequencing and annotation.</title>
        <authorList>
            <consortium name="The Broad Institute Genomics Platform"/>
            <consortium name="The Broad Institute Genome Sequencing Center for Infectious Disease"/>
            <person name="Wu L."/>
            <person name="Ma J."/>
        </authorList>
    </citation>
    <scope>NUCLEOTIDE SEQUENCE [LARGE SCALE GENOMIC DNA]</scope>
    <source>
        <strain evidence="2">NBRC 101365</strain>
    </source>
</reference>
<proteinExistence type="predicted"/>
<gene>
    <name evidence="1" type="ORF">GCM10007874_08930</name>
</gene>
<organism evidence="1 2">
    <name type="scientific">Labrys miyagiensis</name>
    <dbReference type="NCBI Taxonomy" id="346912"/>
    <lineage>
        <taxon>Bacteria</taxon>
        <taxon>Pseudomonadati</taxon>
        <taxon>Pseudomonadota</taxon>
        <taxon>Alphaproteobacteria</taxon>
        <taxon>Hyphomicrobiales</taxon>
        <taxon>Xanthobacteraceae</taxon>
        <taxon>Labrys</taxon>
    </lineage>
</organism>
<name>A0ABQ6CHW2_9HYPH</name>